<feature type="region of interest" description="Disordered" evidence="13">
    <location>
        <begin position="176"/>
        <end position="205"/>
    </location>
</feature>
<keyword evidence="9 14" id="KW-0472">Membrane</keyword>
<keyword evidence="6 14" id="KW-1133">Transmembrane helix</keyword>
<protein>
    <recommendedName>
        <fullName evidence="17">Pickpocket protein 28</fullName>
    </recommendedName>
</protein>
<dbReference type="EMBL" id="CADEPI010000026">
    <property type="protein sequence ID" value="CAB3366735.1"/>
    <property type="molecule type" value="Genomic_DNA"/>
</dbReference>
<evidence type="ECO:0000313" key="15">
    <source>
        <dbReference type="EMBL" id="CAB3366735.1"/>
    </source>
</evidence>
<keyword evidence="7" id="KW-0915">Sodium</keyword>
<dbReference type="InterPro" id="IPR001873">
    <property type="entry name" value="ENaC"/>
</dbReference>
<evidence type="ECO:0000256" key="7">
    <source>
        <dbReference type="ARBA" id="ARBA00023053"/>
    </source>
</evidence>
<evidence type="ECO:0008006" key="17">
    <source>
        <dbReference type="Google" id="ProtNLM"/>
    </source>
</evidence>
<evidence type="ECO:0000256" key="6">
    <source>
        <dbReference type="ARBA" id="ARBA00022989"/>
    </source>
</evidence>
<evidence type="ECO:0000256" key="2">
    <source>
        <dbReference type="ARBA" id="ARBA00007193"/>
    </source>
</evidence>
<evidence type="ECO:0000256" key="8">
    <source>
        <dbReference type="ARBA" id="ARBA00023065"/>
    </source>
</evidence>
<dbReference type="PRINTS" id="PR01078">
    <property type="entry name" value="AMINACHANNEL"/>
</dbReference>
<keyword evidence="10 12" id="KW-0739">Sodium transport</keyword>
<dbReference type="Gene3D" id="2.60.470.10">
    <property type="entry name" value="Acid-sensing ion channels like domains"/>
    <property type="match status" value="1"/>
</dbReference>
<dbReference type="PANTHER" id="PTHR11690:SF243">
    <property type="entry name" value="PICKPOCKET 12-RELATED"/>
    <property type="match status" value="1"/>
</dbReference>
<dbReference type="Proteomes" id="UP000494165">
    <property type="component" value="Unassembled WGS sequence"/>
</dbReference>
<evidence type="ECO:0000256" key="5">
    <source>
        <dbReference type="ARBA" id="ARBA00022692"/>
    </source>
</evidence>
<keyword evidence="8 12" id="KW-0406">Ion transport</keyword>
<gene>
    <name evidence="15" type="ORF">CLODIP_2_CD16005</name>
</gene>
<keyword evidence="16" id="KW-1185">Reference proteome</keyword>
<evidence type="ECO:0000256" key="14">
    <source>
        <dbReference type="SAM" id="Phobius"/>
    </source>
</evidence>
<comment type="caution">
    <text evidence="15">The sequence shown here is derived from an EMBL/GenBank/DDBJ whole genome shotgun (WGS) entry which is preliminary data.</text>
</comment>
<name>A0A8S1CEB9_9INSE</name>
<dbReference type="Pfam" id="PF00858">
    <property type="entry name" value="ASC"/>
    <property type="match status" value="1"/>
</dbReference>
<dbReference type="PANTHER" id="PTHR11690">
    <property type="entry name" value="AMILORIDE-SENSITIVE SODIUM CHANNEL-RELATED"/>
    <property type="match status" value="1"/>
</dbReference>
<evidence type="ECO:0000256" key="4">
    <source>
        <dbReference type="ARBA" id="ARBA00022461"/>
    </source>
</evidence>
<proteinExistence type="inferred from homology"/>
<dbReference type="AlphaFoldDB" id="A0A8S1CEB9"/>
<feature type="compositionally biased region" description="Low complexity" evidence="13">
    <location>
        <begin position="185"/>
        <end position="204"/>
    </location>
</feature>
<dbReference type="GO" id="GO:0005886">
    <property type="term" value="C:plasma membrane"/>
    <property type="evidence" value="ECO:0007669"/>
    <property type="project" value="TreeGrafter"/>
</dbReference>
<reference evidence="15 16" key="1">
    <citation type="submission" date="2020-04" db="EMBL/GenBank/DDBJ databases">
        <authorList>
            <person name="Alioto T."/>
            <person name="Alioto T."/>
            <person name="Gomez Garrido J."/>
        </authorList>
    </citation>
    <scope>NUCLEOTIDE SEQUENCE [LARGE SCALE GENOMIC DNA]</scope>
</reference>
<evidence type="ECO:0000313" key="16">
    <source>
        <dbReference type="Proteomes" id="UP000494165"/>
    </source>
</evidence>
<evidence type="ECO:0000256" key="10">
    <source>
        <dbReference type="ARBA" id="ARBA00023201"/>
    </source>
</evidence>
<keyword evidence="11 12" id="KW-0407">Ion channel</keyword>
<keyword evidence="4 12" id="KW-0894">Sodium channel</keyword>
<evidence type="ECO:0000256" key="9">
    <source>
        <dbReference type="ARBA" id="ARBA00023136"/>
    </source>
</evidence>
<sequence>MHRGRKLQAAAADPIVVSRWSNNLDVPKFQQPTYTHLQPFKPNSALSGISGSELDHEAWNLKTHAAHFCEKTSLHGMQYLGEPKRHWIERIFWASAIATAFIGAVVLITQLYRKWDQNPVIVSFSTSATGITDIPFPAFTICNMNNIRKTVAERILKSKDPKSKVDKYLLEDLCSVNEPPPAPPSSLASNDKDTTTTTAAPTTPENRVAPKWATVQEFMIKGGQPCHEMLVACAWSSKNRNCTNLFNTALTDEGLCCSFNKVPRELLFRNPKDLSDLNLTFPFPAVDWTPEEGYPPDAQHDALPWRPVGAGKHLGLTLVLDNEINEYFCSSTASVGFKMLLHSPVETPKLSSFGFAIRPATENYITVQPQVRRSTKRVAKVSLRKRNCYFAFERKLHFYRTYTKHNCVQECEANFTLANCGCVLFFMPSNLLPLVN</sequence>
<organism evidence="15 16">
    <name type="scientific">Cloeon dipterum</name>
    <dbReference type="NCBI Taxonomy" id="197152"/>
    <lineage>
        <taxon>Eukaryota</taxon>
        <taxon>Metazoa</taxon>
        <taxon>Ecdysozoa</taxon>
        <taxon>Arthropoda</taxon>
        <taxon>Hexapoda</taxon>
        <taxon>Insecta</taxon>
        <taxon>Pterygota</taxon>
        <taxon>Palaeoptera</taxon>
        <taxon>Ephemeroptera</taxon>
        <taxon>Pisciforma</taxon>
        <taxon>Baetidae</taxon>
        <taxon>Cloeon</taxon>
    </lineage>
</organism>
<comment type="subcellular location">
    <subcellularLocation>
        <location evidence="1">Membrane</location>
        <topology evidence="1">Multi-pass membrane protein</topology>
    </subcellularLocation>
</comment>
<comment type="similarity">
    <text evidence="2 12">Belongs to the amiloride-sensitive sodium channel (TC 1.A.6) family.</text>
</comment>
<dbReference type="GO" id="GO:0015280">
    <property type="term" value="F:ligand-gated sodium channel activity"/>
    <property type="evidence" value="ECO:0007669"/>
    <property type="project" value="TreeGrafter"/>
</dbReference>
<keyword evidence="5 12" id="KW-0812">Transmembrane</keyword>
<evidence type="ECO:0000256" key="1">
    <source>
        <dbReference type="ARBA" id="ARBA00004141"/>
    </source>
</evidence>
<accession>A0A8S1CEB9</accession>
<evidence type="ECO:0000256" key="3">
    <source>
        <dbReference type="ARBA" id="ARBA00022448"/>
    </source>
</evidence>
<evidence type="ECO:0000256" key="11">
    <source>
        <dbReference type="ARBA" id="ARBA00023303"/>
    </source>
</evidence>
<keyword evidence="3 12" id="KW-0813">Transport</keyword>
<dbReference type="OrthoDB" id="6021021at2759"/>
<evidence type="ECO:0000256" key="13">
    <source>
        <dbReference type="SAM" id="MobiDB-lite"/>
    </source>
</evidence>
<feature type="transmembrane region" description="Helical" evidence="14">
    <location>
        <begin position="91"/>
        <end position="112"/>
    </location>
</feature>
<evidence type="ECO:0000256" key="12">
    <source>
        <dbReference type="RuleBase" id="RU000679"/>
    </source>
</evidence>